<evidence type="ECO:0000313" key="3">
    <source>
        <dbReference type="Proteomes" id="UP001596050"/>
    </source>
</evidence>
<dbReference type="GO" id="GO:0016787">
    <property type="term" value="F:hydrolase activity"/>
    <property type="evidence" value="ECO:0007669"/>
    <property type="project" value="UniProtKB-KW"/>
</dbReference>
<dbReference type="Gene3D" id="3.90.79.10">
    <property type="entry name" value="Nucleoside Triphosphate Pyrophosphohydrolase"/>
    <property type="match status" value="1"/>
</dbReference>
<organism evidence="2 3">
    <name type="scientific">Massilia niabensis</name>
    <dbReference type="NCBI Taxonomy" id="544910"/>
    <lineage>
        <taxon>Bacteria</taxon>
        <taxon>Pseudomonadati</taxon>
        <taxon>Pseudomonadota</taxon>
        <taxon>Betaproteobacteria</taxon>
        <taxon>Burkholderiales</taxon>
        <taxon>Oxalobacteraceae</taxon>
        <taxon>Telluria group</taxon>
        <taxon>Massilia</taxon>
    </lineage>
</organism>
<keyword evidence="3" id="KW-1185">Reference proteome</keyword>
<protein>
    <submittedName>
        <fullName evidence="2">NUDIX hydrolase</fullName>
    </submittedName>
</protein>
<proteinExistence type="predicted"/>
<dbReference type="Proteomes" id="UP001596050">
    <property type="component" value="Unassembled WGS sequence"/>
</dbReference>
<name>A0ABW0L5P5_9BURK</name>
<evidence type="ECO:0000259" key="1">
    <source>
        <dbReference type="PROSITE" id="PS51462"/>
    </source>
</evidence>
<dbReference type="SUPFAM" id="SSF55811">
    <property type="entry name" value="Nudix"/>
    <property type="match status" value="1"/>
</dbReference>
<evidence type="ECO:0000313" key="2">
    <source>
        <dbReference type="EMBL" id="MFC5461055.1"/>
    </source>
</evidence>
<keyword evidence="2" id="KW-0378">Hydrolase</keyword>
<reference evidence="3" key="1">
    <citation type="journal article" date="2019" name="Int. J. Syst. Evol. Microbiol.">
        <title>The Global Catalogue of Microorganisms (GCM) 10K type strain sequencing project: providing services to taxonomists for standard genome sequencing and annotation.</title>
        <authorList>
            <consortium name="The Broad Institute Genomics Platform"/>
            <consortium name="The Broad Institute Genome Sequencing Center for Infectious Disease"/>
            <person name="Wu L."/>
            <person name="Ma J."/>
        </authorList>
    </citation>
    <scope>NUCLEOTIDE SEQUENCE [LARGE SCALE GENOMIC DNA]</scope>
    <source>
        <strain evidence="3">KACC 12649</strain>
    </source>
</reference>
<dbReference type="EMBL" id="JBHSMU010000015">
    <property type="protein sequence ID" value="MFC5461055.1"/>
    <property type="molecule type" value="Genomic_DNA"/>
</dbReference>
<dbReference type="InterPro" id="IPR000086">
    <property type="entry name" value="NUDIX_hydrolase_dom"/>
</dbReference>
<dbReference type="Pfam" id="PF00293">
    <property type="entry name" value="NUDIX"/>
    <property type="match status" value="1"/>
</dbReference>
<dbReference type="InterPro" id="IPR015797">
    <property type="entry name" value="NUDIX_hydrolase-like_dom_sf"/>
</dbReference>
<gene>
    <name evidence="2" type="ORF">ACFPN5_14680</name>
</gene>
<sequence length="203" mass="21647">MRHPFLNDHGQPVTIHLPSLPTCLTTWSDPTRIATVVPGGALPEELGGIPFRPWTGSLAAPTSPVAEPPYVLPAGMAAAAGVVTVEEDGRVWLVSPTNGFGGYEATFPKGRVDPGTSLQHTAIREAFEESGLAVDLTAWLLDMRRTQTFTRYYLARRIGGSPAAMGWETQAVHLVPLARLGAVAAHPNDAVIIQALEHMKGTP</sequence>
<dbReference type="RefSeq" id="WP_379784495.1">
    <property type="nucleotide sequence ID" value="NZ_JBHSMU010000015.1"/>
</dbReference>
<accession>A0ABW0L5P5</accession>
<dbReference type="CDD" id="cd02883">
    <property type="entry name" value="NUDIX_Hydrolase"/>
    <property type="match status" value="1"/>
</dbReference>
<dbReference type="PROSITE" id="PS51462">
    <property type="entry name" value="NUDIX"/>
    <property type="match status" value="1"/>
</dbReference>
<comment type="caution">
    <text evidence="2">The sequence shown here is derived from an EMBL/GenBank/DDBJ whole genome shotgun (WGS) entry which is preliminary data.</text>
</comment>
<feature type="domain" description="Nudix hydrolase" evidence="1">
    <location>
        <begin position="74"/>
        <end position="197"/>
    </location>
</feature>